<evidence type="ECO:0000313" key="9">
    <source>
        <dbReference type="EMBL" id="KAK9832028.1"/>
    </source>
</evidence>
<evidence type="ECO:0000256" key="1">
    <source>
        <dbReference type="ARBA" id="ARBA00001946"/>
    </source>
</evidence>
<keyword evidence="10" id="KW-1185">Reference proteome</keyword>
<dbReference type="PANTHER" id="PTHR11902">
    <property type="entry name" value="ENOLASE"/>
    <property type="match status" value="1"/>
</dbReference>
<evidence type="ECO:0000256" key="3">
    <source>
        <dbReference type="ARBA" id="ARBA00009604"/>
    </source>
</evidence>
<dbReference type="SUPFAM" id="SSF51604">
    <property type="entry name" value="Enolase C-terminal domain-like"/>
    <property type="match status" value="1"/>
</dbReference>
<keyword evidence="5" id="KW-0460">Magnesium</keyword>
<dbReference type="GO" id="GO:0000015">
    <property type="term" value="C:phosphopyruvate hydratase complex"/>
    <property type="evidence" value="ECO:0007669"/>
    <property type="project" value="InterPro"/>
</dbReference>
<dbReference type="InterPro" id="IPR020810">
    <property type="entry name" value="Enolase_C"/>
</dbReference>
<dbReference type="EMBL" id="JALJOV010002258">
    <property type="protein sequence ID" value="KAK9832028.1"/>
    <property type="molecule type" value="Genomic_DNA"/>
</dbReference>
<dbReference type="SMART" id="SM01192">
    <property type="entry name" value="Enolase_C"/>
    <property type="match status" value="1"/>
</dbReference>
<organism evidence="9 10">
    <name type="scientific">Apatococcus fuscideae</name>
    <dbReference type="NCBI Taxonomy" id="2026836"/>
    <lineage>
        <taxon>Eukaryota</taxon>
        <taxon>Viridiplantae</taxon>
        <taxon>Chlorophyta</taxon>
        <taxon>core chlorophytes</taxon>
        <taxon>Trebouxiophyceae</taxon>
        <taxon>Chlorellales</taxon>
        <taxon>Chlorellaceae</taxon>
        <taxon>Apatococcus</taxon>
    </lineage>
</organism>
<comment type="similarity">
    <text evidence="3">Belongs to the enolase family.</text>
</comment>
<comment type="pathway">
    <text evidence="2">Carbohydrate degradation; glycolysis; pyruvate from D-glyceraldehyde 3-phosphate: step 4/5.</text>
</comment>
<evidence type="ECO:0000256" key="7">
    <source>
        <dbReference type="ARBA" id="ARBA00023239"/>
    </source>
</evidence>
<dbReference type="GO" id="GO:0004634">
    <property type="term" value="F:phosphopyruvate hydratase activity"/>
    <property type="evidence" value="ECO:0007669"/>
    <property type="project" value="UniProtKB-EC"/>
</dbReference>
<dbReference type="Gene3D" id="3.20.20.120">
    <property type="entry name" value="Enolase-like C-terminal domain"/>
    <property type="match status" value="1"/>
</dbReference>
<evidence type="ECO:0000259" key="8">
    <source>
        <dbReference type="SMART" id="SM01192"/>
    </source>
</evidence>
<gene>
    <name evidence="9" type="ORF">WJX84_007977</name>
</gene>
<dbReference type="InterPro" id="IPR020809">
    <property type="entry name" value="Enolase_CS"/>
</dbReference>
<feature type="non-terminal residue" evidence="9">
    <location>
        <position position="1"/>
    </location>
</feature>
<dbReference type="InterPro" id="IPR036849">
    <property type="entry name" value="Enolase-like_C_sf"/>
</dbReference>
<dbReference type="Pfam" id="PF00113">
    <property type="entry name" value="Enolase_C"/>
    <property type="match status" value="1"/>
</dbReference>
<dbReference type="PRINTS" id="PR00148">
    <property type="entry name" value="ENOLASE"/>
</dbReference>
<reference evidence="9 10" key="1">
    <citation type="journal article" date="2024" name="Nat. Commun.">
        <title>Phylogenomics reveals the evolutionary origins of lichenization in chlorophyte algae.</title>
        <authorList>
            <person name="Puginier C."/>
            <person name="Libourel C."/>
            <person name="Otte J."/>
            <person name="Skaloud P."/>
            <person name="Haon M."/>
            <person name="Grisel S."/>
            <person name="Petersen M."/>
            <person name="Berrin J.G."/>
            <person name="Delaux P.M."/>
            <person name="Dal Grande F."/>
            <person name="Keller J."/>
        </authorList>
    </citation>
    <scope>NUCLEOTIDE SEQUENCE [LARGE SCALE GENOMIC DNA]</scope>
    <source>
        <strain evidence="9 10">SAG 2523</strain>
    </source>
</reference>
<evidence type="ECO:0000256" key="5">
    <source>
        <dbReference type="ARBA" id="ARBA00022842"/>
    </source>
</evidence>
<dbReference type="GO" id="GO:0006096">
    <property type="term" value="P:glycolytic process"/>
    <property type="evidence" value="ECO:0007669"/>
    <property type="project" value="UniProtKB-KW"/>
</dbReference>
<keyword evidence="6" id="KW-0324">Glycolysis</keyword>
<comment type="caution">
    <text evidence="9">The sequence shown here is derived from an EMBL/GenBank/DDBJ whole genome shotgun (WGS) entry which is preliminary data.</text>
</comment>
<dbReference type="Proteomes" id="UP001485043">
    <property type="component" value="Unassembled WGS sequence"/>
</dbReference>
<name>A0AAW1REE1_9CHLO</name>
<dbReference type="EC" id="4.2.1.11" evidence="4"/>
<dbReference type="PROSITE" id="PS00164">
    <property type="entry name" value="ENOLASE"/>
    <property type="match status" value="1"/>
</dbReference>
<evidence type="ECO:0000256" key="4">
    <source>
        <dbReference type="ARBA" id="ARBA00012058"/>
    </source>
</evidence>
<sequence>AGLSELYESVVDKFPIAFLEDPFGEEDWNAFVSFTARVNIEVVGDDLLCTNPEIISAAIKDKAVNSLLLKPNQIGTLTEAIEAVRLAKSAGWAVMASHRSGETTDDFIAEMSVGLATGRLKSGATCRGERLAKYNQLLRIEEELGSANTPPTVCASGAGAMRPARGVISHGTMRESCMWGGPPTRG</sequence>
<dbReference type="AlphaFoldDB" id="A0AAW1REE1"/>
<evidence type="ECO:0000256" key="2">
    <source>
        <dbReference type="ARBA" id="ARBA00005031"/>
    </source>
</evidence>
<proteinExistence type="inferred from homology"/>
<protein>
    <recommendedName>
        <fullName evidence="4">phosphopyruvate hydratase</fullName>
        <ecNumber evidence="4">4.2.1.11</ecNumber>
    </recommendedName>
</protein>
<keyword evidence="7" id="KW-0456">Lyase</keyword>
<comment type="cofactor">
    <cofactor evidence="1">
        <name>Mg(2+)</name>
        <dbReference type="ChEBI" id="CHEBI:18420"/>
    </cofactor>
</comment>
<evidence type="ECO:0000256" key="6">
    <source>
        <dbReference type="ARBA" id="ARBA00023152"/>
    </source>
</evidence>
<dbReference type="GO" id="GO:0000287">
    <property type="term" value="F:magnesium ion binding"/>
    <property type="evidence" value="ECO:0007669"/>
    <property type="project" value="InterPro"/>
</dbReference>
<accession>A0AAW1REE1</accession>
<dbReference type="InterPro" id="IPR000941">
    <property type="entry name" value="Enolase"/>
</dbReference>
<dbReference type="PANTHER" id="PTHR11902:SF1">
    <property type="entry name" value="ENOLASE"/>
    <property type="match status" value="1"/>
</dbReference>
<feature type="domain" description="Enolase C-terminal TIM barrel" evidence="8">
    <location>
        <begin position="1"/>
        <end position="150"/>
    </location>
</feature>
<evidence type="ECO:0000313" key="10">
    <source>
        <dbReference type="Proteomes" id="UP001485043"/>
    </source>
</evidence>